<proteinExistence type="inferred from homology"/>
<dbReference type="InterPro" id="IPR003793">
    <property type="entry name" value="UPF0166"/>
</dbReference>
<name>A0A132HC59_9BURK</name>
<dbReference type="RefSeq" id="WP_011519986.1">
    <property type="nucleotide sequence ID" value="NZ_CP026544.1"/>
</dbReference>
<dbReference type="Proteomes" id="UP000253772">
    <property type="component" value="Chromosome c2"/>
</dbReference>
<comment type="similarity">
    <text evidence="1">Belongs to the UPF0166 family.</text>
</comment>
<reference evidence="2 3" key="1">
    <citation type="submission" date="2019-03" db="EMBL/GenBank/DDBJ databases">
        <title>Comparative insights into the high quality Complete genome sequence of highly metal resistant Cupriavidus metallidurans strain BS1 isolated from a gold-copper mine.</title>
        <authorList>
            <person name="Mazhar H.S."/>
            <person name="Rensing C."/>
        </authorList>
    </citation>
    <scope>NUCLEOTIDE SEQUENCE [LARGE SCALE GENOMIC DNA]</scope>
    <source>
        <strain evidence="2 3">BS1</strain>
    </source>
</reference>
<organism evidence="2 3">
    <name type="scientific">Cupriavidus metallidurans</name>
    <dbReference type="NCBI Taxonomy" id="119219"/>
    <lineage>
        <taxon>Bacteria</taxon>
        <taxon>Pseudomonadati</taxon>
        <taxon>Pseudomonadota</taxon>
        <taxon>Betaproteobacteria</taxon>
        <taxon>Burkholderiales</taxon>
        <taxon>Burkholderiaceae</taxon>
        <taxon>Cupriavidus</taxon>
    </lineage>
</organism>
<dbReference type="EMBL" id="CP037901">
    <property type="protein sequence ID" value="QBP13985.1"/>
    <property type="molecule type" value="Genomic_DNA"/>
</dbReference>
<gene>
    <name evidence="2" type="ORF">DDF84_031130</name>
</gene>
<evidence type="ECO:0000313" key="2">
    <source>
        <dbReference type="EMBL" id="QBP13985.1"/>
    </source>
</evidence>
<dbReference type="AlphaFoldDB" id="A0A132HC59"/>
<dbReference type="OrthoDB" id="5339790at2"/>
<dbReference type="InterPro" id="IPR011322">
    <property type="entry name" value="N-reg_PII-like_a/b"/>
</dbReference>
<dbReference type="Gene3D" id="3.30.70.120">
    <property type="match status" value="1"/>
</dbReference>
<dbReference type="InterPro" id="IPR015867">
    <property type="entry name" value="N-reg_PII/ATP_PRibTrfase_C"/>
</dbReference>
<dbReference type="Pfam" id="PF02641">
    <property type="entry name" value="DUF190"/>
    <property type="match status" value="1"/>
</dbReference>
<dbReference type="OMA" id="HENHRLH"/>
<dbReference type="SUPFAM" id="SSF54913">
    <property type="entry name" value="GlnB-like"/>
    <property type="match status" value="1"/>
</dbReference>
<sequence>MQGYQLTFYTQEGRRHHGKQLSHWLMQVMREMQIRGATHTVAAEGIGHDHRFHSWHFIELADRPEEVTVVATVEEVEALLERLRHEDIRLFYAKTPVEFGFVGTLDV</sequence>
<accession>A0A132HC59</accession>
<evidence type="ECO:0000256" key="1">
    <source>
        <dbReference type="ARBA" id="ARBA00010554"/>
    </source>
</evidence>
<protein>
    <submittedName>
        <fullName evidence="2">DUF190 domain-containing protein</fullName>
    </submittedName>
</protein>
<evidence type="ECO:0000313" key="3">
    <source>
        <dbReference type="Proteomes" id="UP000253772"/>
    </source>
</evidence>